<dbReference type="PROSITE" id="PS50123">
    <property type="entry name" value="CHER"/>
    <property type="match status" value="1"/>
</dbReference>
<dbReference type="OrthoDB" id="9816309at2"/>
<dbReference type="STRING" id="391936.S7S_09050"/>
<dbReference type="Pfam" id="PF01739">
    <property type="entry name" value="CheR"/>
    <property type="match status" value="1"/>
</dbReference>
<dbReference type="SMART" id="SM00138">
    <property type="entry name" value="MeTrc"/>
    <property type="match status" value="1"/>
</dbReference>
<organism evidence="2 3">
    <name type="scientific">Isoalcanivorax pacificus W11-5</name>
    <dbReference type="NCBI Taxonomy" id="391936"/>
    <lineage>
        <taxon>Bacteria</taxon>
        <taxon>Pseudomonadati</taxon>
        <taxon>Pseudomonadota</taxon>
        <taxon>Gammaproteobacteria</taxon>
        <taxon>Oceanospirillales</taxon>
        <taxon>Alcanivoracaceae</taxon>
        <taxon>Isoalcanivorax</taxon>
    </lineage>
</organism>
<protein>
    <submittedName>
        <fullName evidence="2">Chemotaxis protein CheR</fullName>
    </submittedName>
</protein>
<keyword evidence="3" id="KW-1185">Reference proteome</keyword>
<dbReference type="InterPro" id="IPR029063">
    <property type="entry name" value="SAM-dependent_MTases_sf"/>
</dbReference>
<dbReference type="Pfam" id="PF03705">
    <property type="entry name" value="CheR_N"/>
    <property type="match status" value="1"/>
</dbReference>
<dbReference type="EMBL" id="CP004387">
    <property type="protein sequence ID" value="AJD48224.1"/>
    <property type="molecule type" value="Genomic_DNA"/>
</dbReference>
<dbReference type="InterPro" id="IPR022642">
    <property type="entry name" value="CheR_C"/>
</dbReference>
<evidence type="ECO:0000313" key="2">
    <source>
        <dbReference type="EMBL" id="AJD48224.1"/>
    </source>
</evidence>
<dbReference type="PRINTS" id="PR00996">
    <property type="entry name" value="CHERMTFRASE"/>
</dbReference>
<dbReference type="HOGENOM" id="CLU_025854_1_0_6"/>
<dbReference type="SUPFAM" id="SSF53335">
    <property type="entry name" value="S-adenosyl-L-methionine-dependent methyltransferases"/>
    <property type="match status" value="1"/>
</dbReference>
<dbReference type="InterPro" id="IPR022641">
    <property type="entry name" value="CheR_N"/>
</dbReference>
<dbReference type="InterPro" id="IPR000780">
    <property type="entry name" value="CheR_MeTrfase"/>
</dbReference>
<dbReference type="SUPFAM" id="SSF47757">
    <property type="entry name" value="Chemotaxis receptor methyltransferase CheR, N-terminal domain"/>
    <property type="match status" value="1"/>
</dbReference>
<reference evidence="2 3" key="1">
    <citation type="journal article" date="2012" name="J. Bacteriol.">
        <title>Genome sequence of an alkane-degrading bacterium, Alcanivorax pacificus type strain W11-5, isolated from deep sea sediment.</title>
        <authorList>
            <person name="Lai Q."/>
            <person name="Shao Z."/>
        </authorList>
    </citation>
    <scope>NUCLEOTIDE SEQUENCE [LARGE SCALE GENOMIC DNA]</scope>
    <source>
        <strain evidence="2 3">W11-5</strain>
    </source>
</reference>
<dbReference type="Gene3D" id="3.40.50.150">
    <property type="entry name" value="Vaccinia Virus protein VP39"/>
    <property type="match status" value="1"/>
</dbReference>
<dbReference type="KEGG" id="apac:S7S_09050"/>
<proteinExistence type="predicted"/>
<gene>
    <name evidence="2" type="ORF">S7S_09050</name>
</gene>
<dbReference type="AlphaFoldDB" id="A0A0B4XIT9"/>
<evidence type="ECO:0000313" key="3">
    <source>
        <dbReference type="Proteomes" id="UP000006764"/>
    </source>
</evidence>
<accession>A0A0B4XIT9</accession>
<name>A0A0B4XIT9_9GAMM</name>
<sequence length="302" mass="35058">MSEEPVAPYQARPTEPPVQVTDEQVNIEDIEIRLLLEAIYQLYGYDFRSYSKASLRRRVMHRLGMSGLPSIMAMTDRVLRDQAFFVTLLNDLTVNVTEMFRDPEFYRAFREEVVPVLKTFPFIKIWHAGCATGEEIYSMAILLEEEGLFDRAMLYATDIDKNVLAAAKKGIYSYAAIKVYSDNYRRAGGKASLADYYTAKYDGVIMDQRLKRNIVFADHDLATDQVFGEMNVIVCRNVLIYFDRDLQQRVFRLFRDSLDMGGYLCLGTKESLRFSGCEEHFEPVVGDLRIFRKRQLMKRDTR</sequence>
<dbReference type="Proteomes" id="UP000006764">
    <property type="component" value="Chromosome"/>
</dbReference>
<dbReference type="InterPro" id="IPR050903">
    <property type="entry name" value="Bact_Chemotaxis_MeTrfase"/>
</dbReference>
<dbReference type="PANTHER" id="PTHR24422">
    <property type="entry name" value="CHEMOTAXIS PROTEIN METHYLTRANSFERASE"/>
    <property type="match status" value="1"/>
</dbReference>
<dbReference type="PANTHER" id="PTHR24422:SF8">
    <property type="entry name" value="CHEMOTAXIS PROTEIN"/>
    <property type="match status" value="1"/>
</dbReference>
<evidence type="ECO:0000259" key="1">
    <source>
        <dbReference type="PROSITE" id="PS50123"/>
    </source>
</evidence>
<feature type="domain" description="CheR-type methyltransferase" evidence="1">
    <location>
        <begin position="20"/>
        <end position="272"/>
    </location>
</feature>
<dbReference type="RefSeq" id="WP_008737699.1">
    <property type="nucleotide sequence ID" value="NZ_CP004387.1"/>
</dbReference>
<dbReference type="GO" id="GO:0008757">
    <property type="term" value="F:S-adenosylmethionine-dependent methyltransferase activity"/>
    <property type="evidence" value="ECO:0007669"/>
    <property type="project" value="InterPro"/>
</dbReference>